<comment type="caution">
    <text evidence="1">The sequence shown here is derived from an EMBL/GenBank/DDBJ whole genome shotgun (WGS) entry which is preliminary data.</text>
</comment>
<name>A0A5C6M561_9PLAN</name>
<sequence length="195" mass="21258">MLKIPTAAFYCQKLIRNLQITKKKGMQMLKSIFSTLLTSGLCVTMLATASYGESAKLPSIGTHAFDGYCSVGEPFAKTVQIGGDTYELSGTTWTYGRETYFACPVLKIQGSADVAKALYFDDTSTTGRSQNAVVDAFCDLLKPGTNGFFWEFGLARGNRTGVILIRCKGTDTKDGRYLLLTPSEVTPARNPQVMQ</sequence>
<keyword evidence="2" id="KW-1185">Reference proteome</keyword>
<accession>A0A5C6M561</accession>
<feature type="non-terminal residue" evidence="1">
    <location>
        <position position="195"/>
    </location>
</feature>
<protein>
    <submittedName>
        <fullName evidence="1">Uncharacterized protein</fullName>
    </submittedName>
</protein>
<organism evidence="1 2">
    <name type="scientific">Planctomyces bekefii</name>
    <dbReference type="NCBI Taxonomy" id="1653850"/>
    <lineage>
        <taxon>Bacteria</taxon>
        <taxon>Pseudomonadati</taxon>
        <taxon>Planctomycetota</taxon>
        <taxon>Planctomycetia</taxon>
        <taxon>Planctomycetales</taxon>
        <taxon>Planctomycetaceae</taxon>
        <taxon>Planctomyces</taxon>
    </lineage>
</organism>
<gene>
    <name evidence="1" type="ORF">E3A20_17490</name>
</gene>
<dbReference type="Proteomes" id="UP000321083">
    <property type="component" value="Unassembled WGS sequence"/>
</dbReference>
<dbReference type="EMBL" id="SRHE01000377">
    <property type="protein sequence ID" value="TWW09122.1"/>
    <property type="molecule type" value="Genomic_DNA"/>
</dbReference>
<proteinExistence type="predicted"/>
<dbReference type="AlphaFoldDB" id="A0A5C6M561"/>
<reference evidence="1 2" key="1">
    <citation type="submission" date="2019-08" db="EMBL/GenBank/DDBJ databases">
        <title>100 year-old enigma solved: identification of Planctomyces bekefii, the type genus and species of the phylum Planctomycetes.</title>
        <authorList>
            <person name="Svetlana D.N."/>
            <person name="Overmann J."/>
        </authorList>
    </citation>
    <scope>NUCLEOTIDE SEQUENCE [LARGE SCALE GENOMIC DNA]</scope>
    <source>
        <strain evidence="1">Phe10_nw2017</strain>
    </source>
</reference>
<evidence type="ECO:0000313" key="2">
    <source>
        <dbReference type="Proteomes" id="UP000321083"/>
    </source>
</evidence>
<evidence type="ECO:0000313" key="1">
    <source>
        <dbReference type="EMBL" id="TWW09122.1"/>
    </source>
</evidence>
<reference evidence="1 2" key="2">
    <citation type="submission" date="2019-08" db="EMBL/GenBank/DDBJ databases">
        <authorList>
            <person name="Henke P."/>
        </authorList>
    </citation>
    <scope>NUCLEOTIDE SEQUENCE [LARGE SCALE GENOMIC DNA]</scope>
    <source>
        <strain evidence="1">Phe10_nw2017</strain>
    </source>
</reference>